<dbReference type="InterPro" id="IPR027911">
    <property type="entry name" value="DUF4604"/>
</dbReference>
<reference evidence="3" key="1">
    <citation type="submission" date="2023-11" db="EMBL/GenBank/DDBJ databases">
        <authorList>
            <person name="Alioto T."/>
            <person name="Alioto T."/>
            <person name="Gomez Garrido J."/>
        </authorList>
    </citation>
    <scope>NUCLEOTIDE SEQUENCE</scope>
</reference>
<dbReference type="Proteomes" id="UP001296104">
    <property type="component" value="Unassembled WGS sequence"/>
</dbReference>
<keyword evidence="4" id="KW-1185">Reference proteome</keyword>
<feature type="compositionally biased region" description="Basic residues" evidence="1">
    <location>
        <begin position="153"/>
        <end position="165"/>
    </location>
</feature>
<evidence type="ECO:0000313" key="4">
    <source>
        <dbReference type="Proteomes" id="UP001296104"/>
    </source>
</evidence>
<feature type="compositionally biased region" description="Basic and acidic residues" evidence="1">
    <location>
        <begin position="23"/>
        <end position="54"/>
    </location>
</feature>
<organism evidence="3 4">
    <name type="scientific">Lecanosticta acicola</name>
    <dbReference type="NCBI Taxonomy" id="111012"/>
    <lineage>
        <taxon>Eukaryota</taxon>
        <taxon>Fungi</taxon>
        <taxon>Dikarya</taxon>
        <taxon>Ascomycota</taxon>
        <taxon>Pezizomycotina</taxon>
        <taxon>Dothideomycetes</taxon>
        <taxon>Dothideomycetidae</taxon>
        <taxon>Mycosphaerellales</taxon>
        <taxon>Mycosphaerellaceae</taxon>
        <taxon>Lecanosticta</taxon>
    </lineage>
</organism>
<gene>
    <name evidence="3" type="ORF">LECACI_7A000946</name>
</gene>
<comment type="caution">
    <text evidence="3">The sequence shown here is derived from an EMBL/GenBank/DDBJ whole genome shotgun (WGS) entry which is preliminary data.</text>
</comment>
<dbReference type="EMBL" id="CAVMBE010000003">
    <property type="protein sequence ID" value="CAK3806503.1"/>
    <property type="molecule type" value="Genomic_DNA"/>
</dbReference>
<feature type="domain" description="DUF4604" evidence="2">
    <location>
        <begin position="9"/>
        <end position="170"/>
    </location>
</feature>
<accession>A0AAI8YS17</accession>
<evidence type="ECO:0000259" key="2">
    <source>
        <dbReference type="Pfam" id="PF15377"/>
    </source>
</evidence>
<dbReference type="AlphaFoldDB" id="A0AAI8YS17"/>
<feature type="compositionally biased region" description="Basic and acidic residues" evidence="1">
    <location>
        <begin position="1"/>
        <end position="12"/>
    </location>
</feature>
<evidence type="ECO:0000256" key="1">
    <source>
        <dbReference type="SAM" id="MobiDB-lite"/>
    </source>
</evidence>
<evidence type="ECO:0000313" key="3">
    <source>
        <dbReference type="EMBL" id="CAK3806503.1"/>
    </source>
</evidence>
<dbReference type="Pfam" id="PF15377">
    <property type="entry name" value="DUF4604"/>
    <property type="match status" value="1"/>
</dbReference>
<protein>
    <recommendedName>
        <fullName evidence="2">DUF4604 domain-containing protein</fullName>
    </recommendedName>
</protein>
<feature type="region of interest" description="Disordered" evidence="1">
    <location>
        <begin position="1"/>
        <end position="171"/>
    </location>
</feature>
<name>A0AAI8YS17_9PEZI</name>
<proteinExistence type="predicted"/>
<feature type="compositionally biased region" description="Polar residues" evidence="1">
    <location>
        <begin position="111"/>
        <end position="125"/>
    </location>
</feature>
<sequence>MSEKKIKSKDLTYDSSLPPFLQRLHDRNAGRGDADRHERPLARPKKAKDPHEDDGPTVVDETGETLSKEEVAKLTDMATPIDGSANVKGDTDLDAAPEASGAVPPPEPDTQKGSKSATSNVTDGTAQKKRKAVKVVGDDDAADPAKELGSSRASKKVKKKAKVKLAFHDEG</sequence>